<dbReference type="KEGG" id="tig:THII_2927"/>
<dbReference type="SUPFAM" id="SSF48695">
    <property type="entry name" value="Multiheme cytochromes"/>
    <property type="match status" value="1"/>
</dbReference>
<dbReference type="InterPro" id="IPR036280">
    <property type="entry name" value="Multihaem_cyt_sf"/>
</dbReference>
<feature type="compositionally biased region" description="Polar residues" evidence="2">
    <location>
        <begin position="295"/>
        <end position="304"/>
    </location>
</feature>
<evidence type="ECO:0000313" key="4">
    <source>
        <dbReference type="Proteomes" id="UP000031623"/>
    </source>
</evidence>
<dbReference type="EMBL" id="AP014633">
    <property type="protein sequence ID" value="BAP57224.1"/>
    <property type="molecule type" value="Genomic_DNA"/>
</dbReference>
<evidence type="ECO:0000313" key="3">
    <source>
        <dbReference type="EMBL" id="BAP57224.1"/>
    </source>
</evidence>
<dbReference type="AlphaFoldDB" id="A0A090AIL8"/>
<keyword evidence="1" id="KW-0732">Signal</keyword>
<gene>
    <name evidence="3" type="ORF">THII_2927</name>
</gene>
<sequence length="906" mass="98211">MVLADDNVDQANFSFATGNLYLPIVKIPLLGTFGVTLQLVDESKLEFVLQDFQLTTIASNSPTVFSFETGELFIPAITVAERNGNQVQYTKVNMISIPDSDPLRFQLVGISNQQGDNLFTVEDNFNSIVPIHLTIETAKWDAEKSQLQVQGKGNKNKQVVISNVSSNQVLGTTTISNKGEWKLEIPALAIVPCQIQAKLDNDMAKKSVEQAPAGCDTNSSPSTSNRVVLAANDLGMHCADLDYQVFSILPPFNVVHAQVLQRGTQSTLPQLLDNSQVDVVYQATSNPKDPVGKESINTGNNSKNGAKSNFWESLDGSHTIGGLAYRSIYPGQDKLGLCDPLKEICLSSLDLFEPLVLDTGLPVPDPVQLPKLVPVQQAMPGTSNSPQYFKRFDIDLPFFKNFPFGGIIQQVHWFAADGIPILPKDDNGNLNAYPLMRIQAVAKNADPTQTSLGFVDIVLPVASEADCQTCHADPDDFGNGAATRLASVKTYADGTPWEIMRQASAPGPEKLLNASKINILRLHDAKQGSRYTSSADGRSTPCNSGTEPACLANRTPVQCSQCHYSPALDLAQTGPVDEPEQGEVGRQQTRHISMSRAMHDYHGQFTELFSPMLSPDDPQRTPEVAQQLLETSCYQCHPGKKTHCLRGAMAQAGIVCQDCHGNMNQVGNDFSDGLPTGDGLDLTKRVPWANEPKCQSCHIGDAVTIAKLNTSDFILSKAGIRLLQTYQKSVAKQADLPFIAMPQSRFAENENLYRLSKGHGGVMCEGCHGSTHAIWPVPPSDNAPNSVTLANDNLAALDLQGHAGTLIECTTCHEAGSLKLTLKGPHGLHPVNDPTWNKRHEDVVEKDRNACRACHGLKGEGTVLARVAADRTLQAKEEQPNGSKTITLKKGTVVSCSLCHKNELAR</sequence>
<dbReference type="STRING" id="40754.THII_2927"/>
<protein>
    <submittedName>
        <fullName evidence="3">Cytochrome c553</fullName>
    </submittedName>
</protein>
<dbReference type="InterPro" id="IPR051829">
    <property type="entry name" value="Multiheme_Cytochr_ET"/>
</dbReference>
<reference evidence="3 4" key="1">
    <citation type="journal article" date="2014" name="ISME J.">
        <title>Ecophysiology of Thioploca ingrica as revealed by the complete genome sequence supplemented with proteomic evidence.</title>
        <authorList>
            <person name="Kojima H."/>
            <person name="Ogura Y."/>
            <person name="Yamamoto N."/>
            <person name="Togashi T."/>
            <person name="Mori H."/>
            <person name="Watanabe T."/>
            <person name="Nemoto F."/>
            <person name="Kurokawa K."/>
            <person name="Hayashi T."/>
            <person name="Fukui M."/>
        </authorList>
    </citation>
    <scope>NUCLEOTIDE SEQUENCE [LARGE SCALE GENOMIC DNA]</scope>
</reference>
<dbReference type="HOGENOM" id="CLU_016488_0_0_6"/>
<evidence type="ECO:0000256" key="1">
    <source>
        <dbReference type="ARBA" id="ARBA00022729"/>
    </source>
</evidence>
<name>A0A090AIL8_9GAMM</name>
<accession>A0A090AIL8</accession>
<proteinExistence type="predicted"/>
<organism evidence="3 4">
    <name type="scientific">Thioploca ingrica</name>
    <dbReference type="NCBI Taxonomy" id="40754"/>
    <lineage>
        <taxon>Bacteria</taxon>
        <taxon>Pseudomonadati</taxon>
        <taxon>Pseudomonadota</taxon>
        <taxon>Gammaproteobacteria</taxon>
        <taxon>Thiotrichales</taxon>
        <taxon>Thiotrichaceae</taxon>
        <taxon>Thioploca</taxon>
    </lineage>
</organism>
<keyword evidence="4" id="KW-1185">Reference proteome</keyword>
<evidence type="ECO:0000256" key="2">
    <source>
        <dbReference type="SAM" id="MobiDB-lite"/>
    </source>
</evidence>
<feature type="region of interest" description="Disordered" evidence="2">
    <location>
        <begin position="285"/>
        <end position="304"/>
    </location>
</feature>
<dbReference type="Proteomes" id="UP000031623">
    <property type="component" value="Chromosome"/>
</dbReference>
<dbReference type="PANTHER" id="PTHR35038">
    <property type="entry name" value="DISSIMILATORY SULFITE REDUCTASE SIRA"/>
    <property type="match status" value="1"/>
</dbReference>